<dbReference type="GO" id="GO:0008270">
    <property type="term" value="F:zinc ion binding"/>
    <property type="evidence" value="ECO:0007669"/>
    <property type="project" value="InterPro"/>
</dbReference>
<comment type="subcellular location">
    <subcellularLocation>
        <location evidence="1">Nucleus</location>
    </subcellularLocation>
</comment>
<keyword evidence="4" id="KW-0804">Transcription</keyword>
<dbReference type="PANTHER" id="PTHR37534">
    <property type="entry name" value="TRANSCRIPTIONAL ACTIVATOR PROTEIN UGA3"/>
    <property type="match status" value="1"/>
</dbReference>
<dbReference type="GeneID" id="27356271"/>
<organism evidence="8 9">
    <name type="scientific">Exophiala oligosperma</name>
    <dbReference type="NCBI Taxonomy" id="215243"/>
    <lineage>
        <taxon>Eukaryota</taxon>
        <taxon>Fungi</taxon>
        <taxon>Dikarya</taxon>
        <taxon>Ascomycota</taxon>
        <taxon>Pezizomycotina</taxon>
        <taxon>Eurotiomycetes</taxon>
        <taxon>Chaetothyriomycetidae</taxon>
        <taxon>Chaetothyriales</taxon>
        <taxon>Herpotrichiellaceae</taxon>
        <taxon>Exophiala</taxon>
    </lineage>
</organism>
<dbReference type="PROSITE" id="PS50048">
    <property type="entry name" value="ZN2_CY6_FUNGAL_2"/>
    <property type="match status" value="1"/>
</dbReference>
<dbReference type="InterPro" id="IPR036864">
    <property type="entry name" value="Zn2-C6_fun-type_DNA-bd_sf"/>
</dbReference>
<dbReference type="Gene3D" id="4.10.240.10">
    <property type="entry name" value="Zn(2)-C6 fungal-type DNA-binding domain"/>
    <property type="match status" value="1"/>
</dbReference>
<evidence type="ECO:0000256" key="3">
    <source>
        <dbReference type="ARBA" id="ARBA00023125"/>
    </source>
</evidence>
<dbReference type="InterPro" id="IPR001138">
    <property type="entry name" value="Zn2Cys6_DnaBD"/>
</dbReference>
<proteinExistence type="predicted"/>
<dbReference type="PANTHER" id="PTHR37534:SF11">
    <property type="entry name" value="ZN(II)2CYS6 TRANSCRIPTION FACTOR (EUROFUNG)"/>
    <property type="match status" value="1"/>
</dbReference>
<dbReference type="GO" id="GO:0000976">
    <property type="term" value="F:transcription cis-regulatory region binding"/>
    <property type="evidence" value="ECO:0007669"/>
    <property type="project" value="TreeGrafter"/>
</dbReference>
<dbReference type="CDD" id="cd00067">
    <property type="entry name" value="GAL4"/>
    <property type="match status" value="1"/>
</dbReference>
<evidence type="ECO:0000256" key="2">
    <source>
        <dbReference type="ARBA" id="ARBA00023015"/>
    </source>
</evidence>
<dbReference type="AlphaFoldDB" id="A0A0D2E5I6"/>
<evidence type="ECO:0000313" key="9">
    <source>
        <dbReference type="Proteomes" id="UP000053342"/>
    </source>
</evidence>
<dbReference type="OrthoDB" id="5333823at2759"/>
<dbReference type="RefSeq" id="XP_016263265.1">
    <property type="nucleotide sequence ID" value="XM_016405059.1"/>
</dbReference>
<dbReference type="Pfam" id="PF11951">
    <property type="entry name" value="Fungal_trans_2"/>
    <property type="match status" value="2"/>
</dbReference>
<keyword evidence="2" id="KW-0805">Transcription regulation</keyword>
<keyword evidence="5" id="KW-0539">Nucleus</keyword>
<evidence type="ECO:0000256" key="4">
    <source>
        <dbReference type="ARBA" id="ARBA00023163"/>
    </source>
</evidence>
<feature type="region of interest" description="Disordered" evidence="6">
    <location>
        <begin position="497"/>
        <end position="523"/>
    </location>
</feature>
<feature type="domain" description="Zn(2)-C6 fungal-type" evidence="7">
    <location>
        <begin position="38"/>
        <end position="66"/>
    </location>
</feature>
<gene>
    <name evidence="8" type="ORF">PV06_04197</name>
</gene>
<dbReference type="VEuPathDB" id="FungiDB:PV06_04197"/>
<evidence type="ECO:0000256" key="6">
    <source>
        <dbReference type="SAM" id="MobiDB-lite"/>
    </source>
</evidence>
<dbReference type="GO" id="GO:0005634">
    <property type="term" value="C:nucleus"/>
    <property type="evidence" value="ECO:0007669"/>
    <property type="project" value="UniProtKB-SubCell"/>
</dbReference>
<dbReference type="EMBL" id="KN847335">
    <property type="protein sequence ID" value="KIW43049.1"/>
    <property type="molecule type" value="Genomic_DNA"/>
</dbReference>
<dbReference type="InterPro" id="IPR021858">
    <property type="entry name" value="Fun_TF"/>
</dbReference>
<evidence type="ECO:0000256" key="1">
    <source>
        <dbReference type="ARBA" id="ARBA00004123"/>
    </source>
</evidence>
<dbReference type="GO" id="GO:0000981">
    <property type="term" value="F:DNA-binding transcription factor activity, RNA polymerase II-specific"/>
    <property type="evidence" value="ECO:0007669"/>
    <property type="project" value="InterPro"/>
</dbReference>
<dbReference type="SMART" id="SM00066">
    <property type="entry name" value="GAL4"/>
    <property type="match status" value="1"/>
</dbReference>
<evidence type="ECO:0000259" key="7">
    <source>
        <dbReference type="PROSITE" id="PS50048"/>
    </source>
</evidence>
<dbReference type="Proteomes" id="UP000053342">
    <property type="component" value="Unassembled WGS sequence"/>
</dbReference>
<dbReference type="GO" id="GO:0045944">
    <property type="term" value="P:positive regulation of transcription by RNA polymerase II"/>
    <property type="evidence" value="ECO:0007669"/>
    <property type="project" value="TreeGrafter"/>
</dbReference>
<dbReference type="HOGENOM" id="CLU_014597_0_0_1"/>
<keyword evidence="3" id="KW-0238">DNA-binding</keyword>
<reference evidence="8 9" key="1">
    <citation type="submission" date="2015-01" db="EMBL/GenBank/DDBJ databases">
        <title>The Genome Sequence of Exophiala oligosperma CBS72588.</title>
        <authorList>
            <consortium name="The Broad Institute Genomics Platform"/>
            <person name="Cuomo C."/>
            <person name="de Hoog S."/>
            <person name="Gorbushina A."/>
            <person name="Stielow B."/>
            <person name="Teixiera M."/>
            <person name="Abouelleil A."/>
            <person name="Chapman S.B."/>
            <person name="Priest M."/>
            <person name="Young S.K."/>
            <person name="Wortman J."/>
            <person name="Nusbaum C."/>
            <person name="Birren B."/>
        </authorList>
    </citation>
    <scope>NUCLEOTIDE SEQUENCE [LARGE SCALE GENOMIC DNA]</scope>
    <source>
        <strain evidence="8 9">CBS 72588</strain>
    </source>
</reference>
<dbReference type="SUPFAM" id="SSF57701">
    <property type="entry name" value="Zn2/Cys6 DNA-binding domain"/>
    <property type="match status" value="1"/>
</dbReference>
<keyword evidence="9" id="KW-1185">Reference proteome</keyword>
<protein>
    <recommendedName>
        <fullName evidence="7">Zn(2)-C6 fungal-type domain-containing protein</fullName>
    </recommendedName>
</protein>
<dbReference type="PROSITE" id="PS00463">
    <property type="entry name" value="ZN2_CY6_FUNGAL_1"/>
    <property type="match status" value="1"/>
</dbReference>
<evidence type="ECO:0000256" key="5">
    <source>
        <dbReference type="ARBA" id="ARBA00023242"/>
    </source>
</evidence>
<dbReference type="Pfam" id="PF00172">
    <property type="entry name" value="Zn_clus"/>
    <property type="match status" value="1"/>
</dbReference>
<accession>A0A0D2E5I6</accession>
<evidence type="ECO:0000313" key="8">
    <source>
        <dbReference type="EMBL" id="KIW43049.1"/>
    </source>
</evidence>
<sequence length="673" mass="74198">MLNEKDRQSVLFTVPQILTSGKSAQTTLPPRCRKSRLGCDTCKQRRIKCDGTIPSCARCLKRGLECPGPKTTAPLKWRTDTTIDQVSDKSPTKHRRSLPKQCITGEEDFTAGKCVPLDPQRASFARMKTTRAAIGNASFSPGSYPPRGPDYDYSEAIQYGFERCWDLDNTDTAMRDVEVSTPSDNSCRDSFETTFDSESLDRQRSRDSICASPLRQVSLSSQVRSFYIGHYFSSVVPIFTICDGPDDPFGAALLPYMSTDGPLTQVLAAIACLHQSNSRNDTNIPDYAVALRSQAVATVREKVRSVRAGHETAVTCLMLAATESYFNPNACGLVYLEAVRQLFEVRAGLLDTIPACFIRLLGWLEMLTSMTSRIYVPRPHIAVQDSVWVEKVCDGRVDVLLGSWSEVLPAICQLNALARQVPFGKWTKRREEIVLAIEASLLEGRHGYAGESCFSDESLGGFDDAESVALFSPMPYTLQASASEGLPNSPSPDDVVLSWINSMDPEPPSDTNSVSGSATPSSSLIDQDNSLVHYCQIMGSAYRFAALLELYHTYPSVLARRLPLLSGPSSPTSDAYFAALSSHIISLLSAIPPESRLFNVCSYPLMTAGQFCSGEQERKWVQGVVDQLRHKNGIAAVMVLGETLEEIWERRDRGEDLVWTTVFVEKGCEMLIN</sequence>
<feature type="compositionally biased region" description="Polar residues" evidence="6">
    <location>
        <begin position="509"/>
        <end position="523"/>
    </location>
</feature>
<name>A0A0D2E5I6_9EURO</name>